<dbReference type="OrthoDB" id="246406at2759"/>
<proteinExistence type="inferred from homology"/>
<evidence type="ECO:0000313" key="8">
    <source>
        <dbReference type="EMBL" id="RSH86103.1"/>
    </source>
</evidence>
<accession>A0A427Y4U4</accession>
<protein>
    <recommendedName>
        <fullName evidence="7">Trafficking protein particle complex subunit</fullName>
    </recommendedName>
</protein>
<dbReference type="AlphaFoldDB" id="A0A427Y4U4"/>
<comment type="similarity">
    <text evidence="6">Belongs to the TRAPP small subunits family. TRAPPC4 subfamily.</text>
</comment>
<evidence type="ECO:0000313" key="9">
    <source>
        <dbReference type="Proteomes" id="UP000279236"/>
    </source>
</evidence>
<evidence type="ECO:0000256" key="4">
    <source>
        <dbReference type="ARBA" id="ARBA00022892"/>
    </source>
</evidence>
<dbReference type="GO" id="GO:0030008">
    <property type="term" value="C:TRAPP complex"/>
    <property type="evidence" value="ECO:0007669"/>
    <property type="project" value="UniProtKB-UniRule"/>
</dbReference>
<keyword evidence="3 7" id="KW-0256">Endoplasmic reticulum</keyword>
<evidence type="ECO:0000256" key="2">
    <source>
        <dbReference type="ARBA" id="ARBA00022448"/>
    </source>
</evidence>
<comment type="subcellular location">
    <subcellularLocation>
        <location evidence="7">Endoplasmic reticulum</location>
    </subcellularLocation>
    <subcellularLocation>
        <location evidence="7">Golgi apparatus</location>
        <location evidence="7">cis-Golgi network</location>
    </subcellularLocation>
    <subcellularLocation>
        <location evidence="1">Golgi apparatus</location>
    </subcellularLocation>
</comment>
<reference evidence="8 9" key="1">
    <citation type="submission" date="2018-11" db="EMBL/GenBank/DDBJ databases">
        <title>Genome sequence of Apiotrichum porosum DSM 27194.</title>
        <authorList>
            <person name="Aliyu H."/>
            <person name="Gorte O."/>
            <person name="Ochsenreither K."/>
        </authorList>
    </citation>
    <scope>NUCLEOTIDE SEQUENCE [LARGE SCALE GENOMIC DNA]</scope>
    <source>
        <strain evidence="8 9">DSM 27194</strain>
    </source>
</reference>
<dbReference type="Proteomes" id="UP000279236">
    <property type="component" value="Unassembled WGS sequence"/>
</dbReference>
<dbReference type="Gene3D" id="3.30.450.70">
    <property type="match status" value="1"/>
</dbReference>
<comment type="caution">
    <text evidence="8">The sequence shown here is derived from an EMBL/GenBank/DDBJ whole genome shotgun (WGS) entry which is preliminary data.</text>
</comment>
<gene>
    <name evidence="8" type="ORF">EHS24_004325</name>
</gene>
<keyword evidence="4 7" id="KW-0931">ER-Golgi transport</keyword>
<dbReference type="STRING" id="105984.A0A427Y4U4"/>
<dbReference type="SMART" id="SM01399">
    <property type="entry name" value="Sybindin"/>
    <property type="match status" value="1"/>
</dbReference>
<dbReference type="SUPFAM" id="SSF64356">
    <property type="entry name" value="SNARE-like"/>
    <property type="match status" value="1"/>
</dbReference>
<dbReference type="InterPro" id="IPR011012">
    <property type="entry name" value="Longin-like_dom_sf"/>
</dbReference>
<dbReference type="EMBL" id="RSCE01000002">
    <property type="protein sequence ID" value="RSH86103.1"/>
    <property type="molecule type" value="Genomic_DNA"/>
</dbReference>
<evidence type="ECO:0000256" key="7">
    <source>
        <dbReference type="RuleBase" id="RU366065"/>
    </source>
</evidence>
<evidence type="ECO:0000256" key="1">
    <source>
        <dbReference type="ARBA" id="ARBA00004555"/>
    </source>
</evidence>
<dbReference type="Pfam" id="PF04099">
    <property type="entry name" value="Sybindin"/>
    <property type="match status" value="1"/>
</dbReference>
<evidence type="ECO:0000256" key="3">
    <source>
        <dbReference type="ARBA" id="ARBA00022824"/>
    </source>
</evidence>
<sequence length="136" mass="14654">MTVHALWVINKAGGLVFSRSYTDTLPPLPLNTVLILAGTLHGIHAITSRLAPAPPPGAPQAGLESFEAEGWGGKVFLTPTGTKFVLLHSIGHAGLDDLLKRVYEIFMKNPFHTPEMPINSAQFDTRLQTLMATVNA</sequence>
<dbReference type="RefSeq" id="XP_028478888.1">
    <property type="nucleotide sequence ID" value="XM_028619916.1"/>
</dbReference>
<dbReference type="CDD" id="cd14856">
    <property type="entry name" value="TRAPPC4_synbindin"/>
    <property type="match status" value="1"/>
</dbReference>
<dbReference type="PANTHER" id="PTHR23249">
    <property type="entry name" value="TRAFFICKING PROTEIN PARTICLE COMPLEX SUBUNIT"/>
    <property type="match status" value="1"/>
</dbReference>
<dbReference type="GeneID" id="39588868"/>
<dbReference type="GO" id="GO:0005783">
    <property type="term" value="C:endoplasmic reticulum"/>
    <property type="evidence" value="ECO:0007669"/>
    <property type="project" value="UniProtKB-SubCell"/>
</dbReference>
<organism evidence="8 9">
    <name type="scientific">Apiotrichum porosum</name>
    <dbReference type="NCBI Taxonomy" id="105984"/>
    <lineage>
        <taxon>Eukaryota</taxon>
        <taxon>Fungi</taxon>
        <taxon>Dikarya</taxon>
        <taxon>Basidiomycota</taxon>
        <taxon>Agaricomycotina</taxon>
        <taxon>Tremellomycetes</taxon>
        <taxon>Trichosporonales</taxon>
        <taxon>Trichosporonaceae</taxon>
        <taxon>Apiotrichum</taxon>
    </lineage>
</organism>
<keyword evidence="2 7" id="KW-0813">Transport</keyword>
<dbReference type="PANTHER" id="PTHR23249:SF15">
    <property type="entry name" value="TRAFFICKING PROTEIN PARTICLE COMPLEX SUBUNIT 4"/>
    <property type="match status" value="1"/>
</dbReference>
<dbReference type="GO" id="GO:0006888">
    <property type="term" value="P:endoplasmic reticulum to Golgi vesicle-mediated transport"/>
    <property type="evidence" value="ECO:0007669"/>
    <property type="project" value="UniProtKB-UniRule"/>
</dbReference>
<keyword evidence="5 7" id="KW-0333">Golgi apparatus</keyword>
<keyword evidence="9" id="KW-1185">Reference proteome</keyword>
<evidence type="ECO:0000256" key="6">
    <source>
        <dbReference type="ARBA" id="ARBA00038179"/>
    </source>
</evidence>
<evidence type="ECO:0000256" key="5">
    <source>
        <dbReference type="ARBA" id="ARBA00023034"/>
    </source>
</evidence>
<dbReference type="InterPro" id="IPR007233">
    <property type="entry name" value="TRAPPC"/>
</dbReference>
<name>A0A427Y4U4_9TREE</name>
<dbReference type="GO" id="GO:0005794">
    <property type="term" value="C:Golgi apparatus"/>
    <property type="evidence" value="ECO:0007669"/>
    <property type="project" value="UniProtKB-SubCell"/>
</dbReference>
<comment type="subunit">
    <text evidence="7">Part of the multisubunit transport protein particle (TRAPP) complex.</text>
</comment>